<feature type="region of interest" description="Disordered" evidence="1">
    <location>
        <begin position="1"/>
        <end position="32"/>
    </location>
</feature>
<gene>
    <name evidence="2" type="ORF">BJX66DRAFT_310127</name>
</gene>
<accession>A0ABR4FX30</accession>
<comment type="caution">
    <text evidence="2">The sequence shown here is derived from an EMBL/GenBank/DDBJ whole genome shotgun (WGS) entry which is preliminary data.</text>
</comment>
<sequence>MAAQGAPGAPGGPGPAPPPPPPQPAAPAAAAGQQAPVPGFYQLIDPTNARAGGYFADIMLDSLTTRQIVDVLKLHPTFAGYVVAQYGRRRWRSDGWLCLRNSQETEIWHRERNREEQLRTQLQILIAQRLPLVGTPAALPFTQRILFVQIELEYIKRGFLLWTLRGVVANQQAYNPLAGLANPTPLQQRYLDWRAHILQDLGRHIHDCDTALQGLIVRLVITGPNPARPNPPIWVQHALNPAWFPTFLATANLIRHPCLIDMLVQNDCVDALRCLRWLGVFTPVSYTRQGHTMLHEAHSRNLQLTTRYLIQSYMPMQIWALPYGTLSLQHDADEPSDLEFLVAHRRWAEFERIWRRIQPGFAALPPAWQPRGADIFRAGYVRDILATWATRAFAEVLEAWPLSLDLAAIGPQQHNPRVAVQGGEIWHLAVLNDNLDFLDFVYRLPGNIILLGNPNTTGPPILTALDLAIEENRRDHAARLIQYNTIITRANISAINKYLPVSQDHLWQTLLRASSTDLRIGVGTVAGGWLHDIVNGLNDHVTRINNDPNMARAQKTKERSKYASRAKALIEKIIAGTVYSMPVDRNMVDAAGLTARALAQQLNLSRTVINVL</sequence>
<reference evidence="2 3" key="1">
    <citation type="submission" date="2024-07" db="EMBL/GenBank/DDBJ databases">
        <title>Section-level genome sequencing and comparative genomics of Aspergillus sections Usti and Cavernicolus.</title>
        <authorList>
            <consortium name="Lawrence Berkeley National Laboratory"/>
            <person name="Nybo J.L."/>
            <person name="Vesth T.C."/>
            <person name="Theobald S."/>
            <person name="Frisvad J.C."/>
            <person name="Larsen T.O."/>
            <person name="Kjaerboelling I."/>
            <person name="Rothschild-Mancinelli K."/>
            <person name="Lyhne E.K."/>
            <person name="Kogle M.E."/>
            <person name="Barry K."/>
            <person name="Clum A."/>
            <person name="Na H."/>
            <person name="Ledsgaard L."/>
            <person name="Lin J."/>
            <person name="Lipzen A."/>
            <person name="Kuo A."/>
            <person name="Riley R."/>
            <person name="Mondo S."/>
            <person name="Labutti K."/>
            <person name="Haridas S."/>
            <person name="Pangalinan J."/>
            <person name="Salamov A.A."/>
            <person name="Simmons B.A."/>
            <person name="Magnuson J.K."/>
            <person name="Chen J."/>
            <person name="Drula E."/>
            <person name="Henrissat B."/>
            <person name="Wiebenga A."/>
            <person name="Lubbers R.J."/>
            <person name="Gomes A.C."/>
            <person name="Makela M.R."/>
            <person name="Stajich J."/>
            <person name="Grigoriev I.V."/>
            <person name="Mortensen U.H."/>
            <person name="De Vries R.P."/>
            <person name="Baker S.E."/>
            <person name="Andersen M.R."/>
        </authorList>
    </citation>
    <scope>NUCLEOTIDE SEQUENCE [LARGE SCALE GENOMIC DNA]</scope>
    <source>
        <strain evidence="2 3">CBS 209.92</strain>
    </source>
</reference>
<protein>
    <submittedName>
        <fullName evidence="2">Uncharacterized protein</fullName>
    </submittedName>
</protein>
<name>A0ABR4FX30_9EURO</name>
<organism evidence="2 3">
    <name type="scientific">Aspergillus keveii</name>
    <dbReference type="NCBI Taxonomy" id="714993"/>
    <lineage>
        <taxon>Eukaryota</taxon>
        <taxon>Fungi</taxon>
        <taxon>Dikarya</taxon>
        <taxon>Ascomycota</taxon>
        <taxon>Pezizomycotina</taxon>
        <taxon>Eurotiomycetes</taxon>
        <taxon>Eurotiomycetidae</taxon>
        <taxon>Eurotiales</taxon>
        <taxon>Aspergillaceae</taxon>
        <taxon>Aspergillus</taxon>
        <taxon>Aspergillus subgen. Nidulantes</taxon>
    </lineage>
</organism>
<proteinExistence type="predicted"/>
<evidence type="ECO:0000313" key="3">
    <source>
        <dbReference type="Proteomes" id="UP001610563"/>
    </source>
</evidence>
<dbReference type="Proteomes" id="UP001610563">
    <property type="component" value="Unassembled WGS sequence"/>
</dbReference>
<dbReference type="EMBL" id="JBFTWV010000090">
    <property type="protein sequence ID" value="KAL2787789.1"/>
    <property type="molecule type" value="Genomic_DNA"/>
</dbReference>
<evidence type="ECO:0000313" key="2">
    <source>
        <dbReference type="EMBL" id="KAL2787789.1"/>
    </source>
</evidence>
<keyword evidence="3" id="KW-1185">Reference proteome</keyword>
<feature type="compositionally biased region" description="Pro residues" evidence="1">
    <location>
        <begin position="10"/>
        <end position="25"/>
    </location>
</feature>
<evidence type="ECO:0000256" key="1">
    <source>
        <dbReference type="SAM" id="MobiDB-lite"/>
    </source>
</evidence>